<dbReference type="KEGG" id="gph:GEMMAAP_12775"/>
<organism evidence="1 2">
    <name type="scientific">Gemmatimonas phototrophica</name>
    <dbReference type="NCBI Taxonomy" id="1379270"/>
    <lineage>
        <taxon>Bacteria</taxon>
        <taxon>Pseudomonadati</taxon>
        <taxon>Gemmatimonadota</taxon>
        <taxon>Gemmatimonadia</taxon>
        <taxon>Gemmatimonadales</taxon>
        <taxon>Gemmatimonadaceae</taxon>
        <taxon>Gemmatimonas</taxon>
    </lineage>
</organism>
<evidence type="ECO:0008006" key="3">
    <source>
        <dbReference type="Google" id="ProtNLM"/>
    </source>
</evidence>
<dbReference type="PANTHER" id="PTHR40278">
    <property type="entry name" value="DNA UTILIZATION PROTEIN HOFN"/>
    <property type="match status" value="1"/>
</dbReference>
<dbReference type="Pfam" id="PF05137">
    <property type="entry name" value="PilN"/>
    <property type="match status" value="1"/>
</dbReference>
<protein>
    <recommendedName>
        <fullName evidence="3">PilN domain-containing protein</fullName>
    </recommendedName>
</protein>
<accession>A0A143BLQ3</accession>
<dbReference type="InterPro" id="IPR007813">
    <property type="entry name" value="PilN"/>
</dbReference>
<name>A0A143BLQ3_9BACT</name>
<dbReference type="RefSeq" id="WP_026849450.1">
    <property type="nucleotide sequence ID" value="NZ_CP011454.1"/>
</dbReference>
<sequence>MMLQINLLPGSKKGKSSSGGFALAGAFGAIGSNIRDPWLLGAAASVVVAVATVGLLFTAQSARATEVEGRMERAVRDSTRYAKVLSARRKLTAERDSVIRQLQIIRTIDDNRYNWAHILDEVSRALPAYTWLTIMEQTTKAPLPPGVDTVAAAEPVGAAGAAAKKKAAEAAAADTINVHPPLGFRVVGQTVDIQALTMFMRQLESSPFIQKVTLAKSEIVIVDGKDVTQFELSAEFEVPPPGVVRTTPLVVPVR</sequence>
<dbReference type="Proteomes" id="UP000076404">
    <property type="component" value="Chromosome"/>
</dbReference>
<evidence type="ECO:0000313" key="1">
    <source>
        <dbReference type="EMBL" id="AMW05441.1"/>
    </source>
</evidence>
<dbReference type="EMBL" id="CP011454">
    <property type="protein sequence ID" value="AMW05441.1"/>
    <property type="molecule type" value="Genomic_DNA"/>
</dbReference>
<dbReference type="AlphaFoldDB" id="A0A143BLQ3"/>
<reference evidence="1 2" key="2">
    <citation type="journal article" date="2016" name="Environ. Microbiol. Rep.">
        <title>Metagenomic evidence for the presence of phototrophic Gemmatimonadetes bacteria in diverse environments.</title>
        <authorList>
            <person name="Zeng Y."/>
            <person name="Baumbach J."/>
            <person name="Barbosa E.G."/>
            <person name="Azevedo V."/>
            <person name="Zhang C."/>
            <person name="Koblizek M."/>
        </authorList>
    </citation>
    <scope>NUCLEOTIDE SEQUENCE [LARGE SCALE GENOMIC DNA]</scope>
    <source>
        <strain evidence="1 2">AP64</strain>
    </source>
</reference>
<gene>
    <name evidence="1" type="ORF">GEMMAAP_12775</name>
</gene>
<reference evidence="1 2" key="1">
    <citation type="journal article" date="2014" name="Proc. Natl. Acad. Sci. U.S.A.">
        <title>Functional type 2 photosynthetic reaction centers found in the rare bacterial phylum Gemmatimonadetes.</title>
        <authorList>
            <person name="Zeng Y."/>
            <person name="Feng F."/>
            <person name="Medova H."/>
            <person name="Dean J."/>
            <person name="Koblizek M."/>
        </authorList>
    </citation>
    <scope>NUCLEOTIDE SEQUENCE [LARGE SCALE GENOMIC DNA]</scope>
    <source>
        <strain evidence="1 2">AP64</strain>
    </source>
</reference>
<dbReference type="STRING" id="1379270.GEMMAAP_12775"/>
<keyword evidence="2" id="KW-1185">Reference proteome</keyword>
<evidence type="ECO:0000313" key="2">
    <source>
        <dbReference type="Proteomes" id="UP000076404"/>
    </source>
</evidence>
<dbReference type="PANTHER" id="PTHR40278:SF1">
    <property type="entry name" value="DNA UTILIZATION PROTEIN HOFN"/>
    <property type="match status" value="1"/>
</dbReference>
<dbReference type="eggNOG" id="COG3166">
    <property type="taxonomic scope" value="Bacteria"/>
</dbReference>
<proteinExistence type="predicted"/>
<dbReference type="OrthoDB" id="9828873at2"/>
<dbReference type="InterPro" id="IPR052534">
    <property type="entry name" value="Extracell_DNA_Util/SecSys_Comp"/>
</dbReference>